<dbReference type="Proteomes" id="UP000030491">
    <property type="component" value="Unassembled WGS sequence"/>
</dbReference>
<dbReference type="EMBL" id="JNAJ01000002">
    <property type="protein sequence ID" value="KGF93762.1"/>
    <property type="molecule type" value="Genomic_DNA"/>
</dbReference>
<accession>A0A0A1ZVX8</accession>
<name>A0A0A1ZVX8_PROMR</name>
<gene>
    <name evidence="1" type="ORF">EU93_0072</name>
</gene>
<comment type="caution">
    <text evidence="1">The sequence shown here is derived from an EMBL/GenBank/DDBJ whole genome shotgun (WGS) entry which is preliminary data.</text>
</comment>
<dbReference type="AlphaFoldDB" id="A0A0A1ZVX8"/>
<sequence length="41" mass="4790">MVQKNNTNNKSISNKTPIYEIKEPPILKKFLNKILGPIQFF</sequence>
<protein>
    <submittedName>
        <fullName evidence="1">Uncharacterized protein</fullName>
    </submittedName>
</protein>
<evidence type="ECO:0000313" key="2">
    <source>
        <dbReference type="Proteomes" id="UP000030491"/>
    </source>
</evidence>
<proteinExistence type="predicted"/>
<reference evidence="2" key="1">
    <citation type="journal article" date="2014" name="Sci. Data">
        <title>Genomes of diverse isolates of the marine cyanobacterium Prochlorococcus.</title>
        <authorList>
            <person name="Biller S."/>
            <person name="Berube P."/>
            <person name="Thompson J."/>
            <person name="Kelly L."/>
            <person name="Roggensack S."/>
            <person name="Awad L."/>
            <person name="Roache-Johnson K."/>
            <person name="Ding H."/>
            <person name="Giovannoni S.J."/>
            <person name="Moore L.R."/>
            <person name="Chisholm S.W."/>
        </authorList>
    </citation>
    <scope>NUCLEOTIDE SEQUENCE [LARGE SCALE GENOMIC DNA]</scope>
</reference>
<organism evidence="1 2">
    <name type="scientific">Prochlorococcus marinus str. MIT 9116</name>
    <dbReference type="NCBI Taxonomy" id="167544"/>
    <lineage>
        <taxon>Bacteria</taxon>
        <taxon>Bacillati</taxon>
        <taxon>Cyanobacteriota</taxon>
        <taxon>Cyanophyceae</taxon>
        <taxon>Synechococcales</taxon>
        <taxon>Prochlorococcaceae</taxon>
        <taxon>Prochlorococcus</taxon>
    </lineage>
</organism>
<evidence type="ECO:0000313" key="1">
    <source>
        <dbReference type="EMBL" id="KGF93762.1"/>
    </source>
</evidence>